<reference evidence="2" key="1">
    <citation type="journal article" date="2012" name="PLoS ONE">
        <title>Gene sets for utilization of primary and secondary nutrition supplies in the distal gut of endangered iberian lynx.</title>
        <authorList>
            <person name="Alcaide M."/>
            <person name="Messina E."/>
            <person name="Richter M."/>
            <person name="Bargiela R."/>
            <person name="Peplies J."/>
            <person name="Huws S.A."/>
            <person name="Newbold C.J."/>
            <person name="Golyshin P.N."/>
            <person name="Simon M.A."/>
            <person name="Lopez G."/>
            <person name="Yakimov M.M."/>
            <person name="Ferrer M."/>
        </authorList>
    </citation>
    <scope>NUCLEOTIDE SEQUENCE</scope>
</reference>
<dbReference type="Gene3D" id="3.40.50.10860">
    <property type="entry name" value="Leucine Dehydrogenase, chain A, domain 1"/>
    <property type="match status" value="1"/>
</dbReference>
<dbReference type="PANTHER" id="PTHR21089">
    <property type="entry name" value="SHIKIMATE DEHYDROGENASE"/>
    <property type="match status" value="1"/>
</dbReference>
<feature type="domain" description="Shikimate dehydrogenase substrate binding N-terminal" evidence="1">
    <location>
        <begin position="6"/>
        <end position="87"/>
    </location>
</feature>
<dbReference type="Gene3D" id="3.40.50.720">
    <property type="entry name" value="NAD(P)-binding Rossmann-like Domain"/>
    <property type="match status" value="1"/>
</dbReference>
<dbReference type="InterPro" id="IPR036291">
    <property type="entry name" value="NAD(P)-bd_dom_sf"/>
</dbReference>
<dbReference type="GO" id="GO:0005829">
    <property type="term" value="C:cytosol"/>
    <property type="evidence" value="ECO:0007669"/>
    <property type="project" value="TreeGrafter"/>
</dbReference>
<dbReference type="PANTHER" id="PTHR21089:SF1">
    <property type="entry name" value="BIFUNCTIONAL 3-DEHYDROQUINATE DEHYDRATASE_SHIKIMATE DEHYDROGENASE, CHLOROPLASTIC"/>
    <property type="match status" value="1"/>
</dbReference>
<accession>J9BQJ3</accession>
<dbReference type="GO" id="GO:0019632">
    <property type="term" value="P:shikimate metabolic process"/>
    <property type="evidence" value="ECO:0007669"/>
    <property type="project" value="TreeGrafter"/>
</dbReference>
<protein>
    <submittedName>
        <fullName evidence="2">Shikimate 5-dehydrogenase</fullName>
    </submittedName>
</protein>
<dbReference type="GO" id="GO:0009423">
    <property type="term" value="P:chorismate biosynthetic process"/>
    <property type="evidence" value="ECO:0007669"/>
    <property type="project" value="TreeGrafter"/>
</dbReference>
<dbReference type="InterPro" id="IPR013708">
    <property type="entry name" value="Shikimate_DH-bd_N"/>
</dbReference>
<dbReference type="InterPro" id="IPR046346">
    <property type="entry name" value="Aminoacid_DH-like_N_sf"/>
</dbReference>
<sequence>MQLYGLLGYPLGHSFSASYFAEKFSREQIDAQYVNFEYPTVEEAMTYLRQQTELIGFNVTIPYKQAVLPYLKGCSAEAEAIGAVNVVRVVPDAVTGTPLLYGDNSDWIGFTESLRPLLRPEVHRKALVLGTGGASKAVVYGLRRLAIEPHYVSRRPQAGKLTYEALTPSILKDYLLIVNCTPSGMYPHTETCPNLPYEALTPDHLLYDLVYNPLETLFMKKGKAAGATVKNGLEMLHLQAEAAWNMWNAKEVK</sequence>
<name>J9BQJ3_9ZZZZ</name>
<organism evidence="2">
    <name type="scientific">gut metagenome</name>
    <dbReference type="NCBI Taxonomy" id="749906"/>
    <lineage>
        <taxon>unclassified sequences</taxon>
        <taxon>metagenomes</taxon>
        <taxon>organismal metagenomes</taxon>
    </lineage>
</organism>
<dbReference type="SUPFAM" id="SSF53223">
    <property type="entry name" value="Aminoacid dehydrogenase-like, N-terminal domain"/>
    <property type="match status" value="1"/>
</dbReference>
<evidence type="ECO:0000259" key="1">
    <source>
        <dbReference type="Pfam" id="PF08501"/>
    </source>
</evidence>
<comment type="caution">
    <text evidence="2">The sequence shown here is derived from an EMBL/GenBank/DDBJ whole genome shotgun (WGS) entry which is preliminary data.</text>
</comment>
<gene>
    <name evidence="2" type="ORF">EVA_22039</name>
</gene>
<dbReference type="GO" id="GO:0050661">
    <property type="term" value="F:NADP binding"/>
    <property type="evidence" value="ECO:0007669"/>
    <property type="project" value="TreeGrafter"/>
</dbReference>
<proteinExistence type="predicted"/>
<dbReference type="GO" id="GO:0004764">
    <property type="term" value="F:shikimate 3-dehydrogenase (NADP+) activity"/>
    <property type="evidence" value="ECO:0007669"/>
    <property type="project" value="InterPro"/>
</dbReference>
<dbReference type="AlphaFoldDB" id="J9BQJ3"/>
<dbReference type="Pfam" id="PF08501">
    <property type="entry name" value="Shikimate_dh_N"/>
    <property type="match status" value="1"/>
</dbReference>
<dbReference type="InterPro" id="IPR022893">
    <property type="entry name" value="Shikimate_DH_fam"/>
</dbReference>
<dbReference type="EMBL" id="AMCI01009216">
    <property type="protein sequence ID" value="EJW89855.1"/>
    <property type="molecule type" value="Genomic_DNA"/>
</dbReference>
<dbReference type="CDD" id="cd01065">
    <property type="entry name" value="NAD_bind_Shikimate_DH"/>
    <property type="match status" value="1"/>
</dbReference>
<evidence type="ECO:0000313" key="2">
    <source>
        <dbReference type="EMBL" id="EJW89855.1"/>
    </source>
</evidence>
<dbReference type="SUPFAM" id="SSF51735">
    <property type="entry name" value="NAD(P)-binding Rossmann-fold domains"/>
    <property type="match status" value="1"/>
</dbReference>